<evidence type="ECO:0000313" key="9">
    <source>
        <dbReference type="EMBL" id="ANI15122.1"/>
    </source>
</evidence>
<feature type="binding site" description="axial binding residue" evidence="6">
    <location>
        <position position="92"/>
    </location>
    <ligand>
        <name>heme c</name>
        <dbReference type="ChEBI" id="CHEBI:61717"/>
        <label>1</label>
    </ligand>
    <ligandPart>
        <name>Fe</name>
        <dbReference type="ChEBI" id="CHEBI:18248"/>
    </ligandPart>
</feature>
<evidence type="ECO:0000313" key="10">
    <source>
        <dbReference type="Proteomes" id="UP000077748"/>
    </source>
</evidence>
<keyword evidence="4" id="KW-0249">Electron transport</keyword>
<dbReference type="PRINTS" id="PR00609">
    <property type="entry name" value="CYTOCHROMEC3"/>
</dbReference>
<feature type="binding site" description="axial binding residue" evidence="6">
    <location>
        <position position="115"/>
    </location>
    <ligand>
        <name>heme c</name>
        <dbReference type="ChEBI" id="CHEBI:61717"/>
        <label>1</label>
    </ligand>
    <ligandPart>
        <name>Fe</name>
        <dbReference type="ChEBI" id="CHEBI:18248"/>
    </ligandPart>
</feature>
<accession>A0A1A9KC64</accession>
<dbReference type="AlphaFoldDB" id="A0A1A9KC64"/>
<evidence type="ECO:0000256" key="2">
    <source>
        <dbReference type="ARBA" id="ARBA00022617"/>
    </source>
</evidence>
<gene>
    <name evidence="9" type="ORF">A9C11_14525</name>
</gene>
<feature type="binding site" description="axial binding residue" evidence="6">
    <location>
        <position position="40"/>
    </location>
    <ligand>
        <name>heme c</name>
        <dbReference type="ChEBI" id="CHEBI:61717"/>
        <label>1</label>
    </ligand>
    <ligandPart>
        <name>Fe</name>
        <dbReference type="ChEBI" id="CHEBI:18248"/>
    </ligandPart>
</feature>
<dbReference type="SUPFAM" id="SSF48695">
    <property type="entry name" value="Multiheme cytochromes"/>
    <property type="match status" value="1"/>
</dbReference>
<dbReference type="CDD" id="cd08168">
    <property type="entry name" value="Cytochrom_C3"/>
    <property type="match status" value="1"/>
</dbReference>
<dbReference type="InterPro" id="IPR002322">
    <property type="entry name" value="Cyt_c_III"/>
</dbReference>
<proteinExistence type="predicted"/>
<evidence type="ECO:0000256" key="5">
    <source>
        <dbReference type="ARBA" id="ARBA00023004"/>
    </source>
</evidence>
<feature type="binding site" description="axial binding residue" evidence="6">
    <location>
        <position position="43"/>
    </location>
    <ligand>
        <name>heme c</name>
        <dbReference type="ChEBI" id="CHEBI:61717"/>
        <label>1</label>
    </ligand>
    <ligandPart>
        <name>Fe</name>
        <dbReference type="ChEBI" id="CHEBI:18248"/>
    </ligandPart>
</feature>
<feature type="binding site" description="axial binding residue" evidence="6">
    <location>
        <position position="112"/>
    </location>
    <ligand>
        <name>heme c</name>
        <dbReference type="ChEBI" id="CHEBI:61717"/>
        <label>1</label>
    </ligand>
    <ligandPart>
        <name>Fe</name>
        <dbReference type="ChEBI" id="CHEBI:18248"/>
    </ligandPart>
</feature>
<evidence type="ECO:0000256" key="7">
    <source>
        <dbReference type="SAM" id="SignalP"/>
    </source>
</evidence>
<evidence type="ECO:0000256" key="4">
    <source>
        <dbReference type="ARBA" id="ARBA00022982"/>
    </source>
</evidence>
<sequence length="125" mass="13917">MKRWYLLLAIPLLAAFVLGARHGHDQLVRQHPLLPMNFDHTNHGSINCVTCHHDFVDRSTSASPSGSRTCVLCHKESPQLAVTIEHDFHQFCESCHLKRLQSFRQAGPVRSCKGCHTPPAMAGAP</sequence>
<dbReference type="GO" id="GO:0046872">
    <property type="term" value="F:metal ion binding"/>
    <property type="evidence" value="ECO:0007669"/>
    <property type="project" value="UniProtKB-KW"/>
</dbReference>
<protein>
    <submittedName>
        <fullName evidence="9">Class III cytochrome C family protein</fullName>
    </submittedName>
</protein>
<feature type="domain" description="Class III cytochrome C" evidence="8">
    <location>
        <begin position="35"/>
        <end position="116"/>
    </location>
</feature>
<name>A0A1A9KC64_9PSED</name>
<comment type="cofactor">
    <cofactor evidence="6">
        <name>heme c</name>
        <dbReference type="ChEBI" id="CHEBI:61717"/>
    </cofactor>
    <text evidence="6">Binds 4 heme c groups covalently per monomer.</text>
</comment>
<keyword evidence="7" id="KW-0732">Signal</keyword>
<dbReference type="InterPro" id="IPR020942">
    <property type="entry name" value="Cyt_c_III_dom"/>
</dbReference>
<reference evidence="9 10" key="1">
    <citation type="submission" date="2016-05" db="EMBL/GenBank/DDBJ databases">
        <title>Genome Sequence of Pseudomonas citronellolis Strain SJTE-3, an Estrogens and Persistent Organic Pollutants degradation strain.</title>
        <authorList>
            <person name="Liang R."/>
        </authorList>
    </citation>
    <scope>NUCLEOTIDE SEQUENCE [LARGE SCALE GENOMIC DNA]</scope>
    <source>
        <strain evidence="9 10">SJTE-3</strain>
    </source>
</reference>
<feature type="binding site" description="axial binding residue" evidence="6">
    <location>
        <position position="48"/>
    </location>
    <ligand>
        <name>heme c</name>
        <dbReference type="ChEBI" id="CHEBI:61717"/>
        <label>1</label>
    </ligand>
    <ligandPart>
        <name>Fe</name>
        <dbReference type="ChEBI" id="CHEBI:18248"/>
    </ligandPart>
</feature>
<dbReference type="Pfam" id="PF02085">
    <property type="entry name" value="Cytochrom_CIII"/>
    <property type="match status" value="1"/>
</dbReference>
<dbReference type="GO" id="GO:0020037">
    <property type="term" value="F:heme binding"/>
    <property type="evidence" value="ECO:0007669"/>
    <property type="project" value="InterPro"/>
</dbReference>
<feature type="binding site" description="axial binding residue" evidence="6">
    <location>
        <position position="116"/>
    </location>
    <ligand>
        <name>heme c</name>
        <dbReference type="ChEBI" id="CHEBI:61717"/>
        <label>1</label>
    </ligand>
    <ligandPart>
        <name>Fe</name>
        <dbReference type="ChEBI" id="CHEBI:18248"/>
    </ligandPart>
</feature>
<feature type="binding site" description="axial binding residue" evidence="6">
    <location>
        <position position="95"/>
    </location>
    <ligand>
        <name>heme c</name>
        <dbReference type="ChEBI" id="CHEBI:61717"/>
        <label>1</label>
    </ligand>
    <ligandPart>
        <name>Fe</name>
        <dbReference type="ChEBI" id="CHEBI:18248"/>
    </ligandPart>
</feature>
<feature type="binding site" description="axial binding residue" evidence="6">
    <location>
        <position position="53"/>
    </location>
    <ligand>
        <name>heme c</name>
        <dbReference type="ChEBI" id="CHEBI:61717"/>
        <label>1</label>
    </ligand>
    <ligandPart>
        <name>Fe</name>
        <dbReference type="ChEBI" id="CHEBI:18248"/>
    </ligandPart>
</feature>
<keyword evidence="3 6" id="KW-0479">Metal-binding</keyword>
<dbReference type="EMBL" id="CP015878">
    <property type="protein sequence ID" value="ANI15122.1"/>
    <property type="molecule type" value="Genomic_DNA"/>
</dbReference>
<feature type="binding site" description="axial binding residue" evidence="6">
    <location>
        <position position="52"/>
    </location>
    <ligand>
        <name>heme c</name>
        <dbReference type="ChEBI" id="CHEBI:61717"/>
        <label>1</label>
    </ligand>
    <ligandPart>
        <name>Fe</name>
        <dbReference type="ChEBI" id="CHEBI:18248"/>
    </ligandPart>
</feature>
<evidence type="ECO:0000256" key="3">
    <source>
        <dbReference type="ARBA" id="ARBA00022723"/>
    </source>
</evidence>
<feature type="signal peptide" evidence="7">
    <location>
        <begin position="1"/>
        <end position="20"/>
    </location>
</feature>
<evidence type="ECO:0000256" key="6">
    <source>
        <dbReference type="PIRSR" id="PIRSR602322-1"/>
    </source>
</evidence>
<dbReference type="GO" id="GO:0009055">
    <property type="term" value="F:electron transfer activity"/>
    <property type="evidence" value="ECO:0007669"/>
    <property type="project" value="InterPro"/>
</dbReference>
<feature type="binding site" description="axial binding residue" evidence="6">
    <location>
        <position position="51"/>
    </location>
    <ligand>
        <name>heme c</name>
        <dbReference type="ChEBI" id="CHEBI:61717"/>
        <label>1</label>
    </ligand>
    <ligandPart>
        <name>Fe</name>
        <dbReference type="ChEBI" id="CHEBI:18248"/>
    </ligandPart>
</feature>
<keyword evidence="5 6" id="KW-0408">Iron</keyword>
<keyword evidence="1" id="KW-0813">Transport</keyword>
<evidence type="ECO:0000259" key="8">
    <source>
        <dbReference type="Pfam" id="PF02085"/>
    </source>
</evidence>
<organism evidence="9 10">
    <name type="scientific">Pseudomonas citronellolis</name>
    <dbReference type="NCBI Taxonomy" id="53408"/>
    <lineage>
        <taxon>Bacteria</taxon>
        <taxon>Pseudomonadati</taxon>
        <taxon>Pseudomonadota</taxon>
        <taxon>Gammaproteobacteria</taxon>
        <taxon>Pseudomonadales</taxon>
        <taxon>Pseudomonadaceae</taxon>
        <taxon>Pseudomonas</taxon>
    </lineage>
</organism>
<dbReference type="Proteomes" id="UP000077748">
    <property type="component" value="Chromosome"/>
</dbReference>
<dbReference type="InterPro" id="IPR036280">
    <property type="entry name" value="Multihaem_cyt_sf"/>
</dbReference>
<evidence type="ECO:0000256" key="1">
    <source>
        <dbReference type="ARBA" id="ARBA00022448"/>
    </source>
</evidence>
<feature type="chain" id="PRO_5008391610" evidence="7">
    <location>
        <begin position="21"/>
        <end position="125"/>
    </location>
</feature>
<dbReference type="RefSeq" id="WP_058489929.1">
    <property type="nucleotide sequence ID" value="NZ_CP015878.1"/>
</dbReference>
<feature type="binding site" description="axial binding residue" evidence="6">
    <location>
        <position position="96"/>
    </location>
    <ligand>
        <name>heme c</name>
        <dbReference type="ChEBI" id="CHEBI:61717"/>
        <label>1</label>
    </ligand>
    <ligandPart>
        <name>Fe</name>
        <dbReference type="ChEBI" id="CHEBI:18248"/>
    </ligandPart>
</feature>
<dbReference type="Gene3D" id="3.90.10.10">
    <property type="entry name" value="Cytochrome C3"/>
    <property type="match status" value="1"/>
</dbReference>
<keyword evidence="2 6" id="KW-0349">Heme</keyword>